<keyword evidence="14" id="KW-0233">DNA recombination</keyword>
<feature type="domain" description="Reverse transcriptase" evidence="17">
    <location>
        <begin position="741"/>
        <end position="920"/>
    </location>
</feature>
<evidence type="ECO:0000259" key="17">
    <source>
        <dbReference type="PROSITE" id="PS50878"/>
    </source>
</evidence>
<keyword evidence="4" id="KW-0540">Nuclease</keyword>
<keyword evidence="15" id="KW-0511">Multifunctional enzyme</keyword>
<evidence type="ECO:0000256" key="15">
    <source>
        <dbReference type="ARBA" id="ARBA00023268"/>
    </source>
</evidence>
<keyword evidence="5" id="KW-0479">Metal-binding</keyword>
<keyword evidence="9" id="KW-0460">Magnesium</keyword>
<evidence type="ECO:0000256" key="13">
    <source>
        <dbReference type="ARBA" id="ARBA00023125"/>
    </source>
</evidence>
<evidence type="ECO:0000259" key="18">
    <source>
        <dbReference type="PROSITE" id="PS50994"/>
    </source>
</evidence>
<dbReference type="GO" id="GO:0003677">
    <property type="term" value="F:DNA binding"/>
    <property type="evidence" value="ECO:0007669"/>
    <property type="project" value="UniProtKB-KW"/>
</dbReference>
<keyword evidence="10" id="KW-0229">DNA integration</keyword>
<dbReference type="Proteomes" id="UP000326396">
    <property type="component" value="Linkage Group LG5"/>
</dbReference>
<gene>
    <name evidence="19" type="ORF">E3N88_29694</name>
</gene>
<name>A0A5N6MJJ2_9ASTR</name>
<dbReference type="InterPro" id="IPR043128">
    <property type="entry name" value="Rev_trsase/Diguanyl_cyclase"/>
</dbReference>
<feature type="region of interest" description="Disordered" evidence="16">
    <location>
        <begin position="168"/>
        <end position="199"/>
    </location>
</feature>
<keyword evidence="20" id="KW-1185">Reference proteome</keyword>
<dbReference type="Pfam" id="PF13976">
    <property type="entry name" value="gag_pre-integrs"/>
    <property type="match status" value="1"/>
</dbReference>
<proteinExistence type="predicted"/>
<dbReference type="SUPFAM" id="SSF53098">
    <property type="entry name" value="Ribonuclease H-like"/>
    <property type="match status" value="2"/>
</dbReference>
<keyword evidence="6" id="KW-0064">Aspartyl protease</keyword>
<dbReference type="InterPro" id="IPR050951">
    <property type="entry name" value="Retrovirus_Pol_polyprotein"/>
</dbReference>
<dbReference type="EMBL" id="SZYD01000015">
    <property type="protein sequence ID" value="KAD3640471.1"/>
    <property type="molecule type" value="Genomic_DNA"/>
</dbReference>
<dbReference type="InterPro" id="IPR001584">
    <property type="entry name" value="Integrase_cat-core"/>
</dbReference>
<evidence type="ECO:0000256" key="5">
    <source>
        <dbReference type="ARBA" id="ARBA00022723"/>
    </source>
</evidence>
<evidence type="ECO:0000256" key="8">
    <source>
        <dbReference type="ARBA" id="ARBA00022801"/>
    </source>
</evidence>
<dbReference type="Pfam" id="PF24626">
    <property type="entry name" value="SH3_Tf2-1"/>
    <property type="match status" value="1"/>
</dbReference>
<keyword evidence="13" id="KW-0238">DNA-binding</keyword>
<accession>A0A5N6MJJ2</accession>
<dbReference type="Pfam" id="PF25597">
    <property type="entry name" value="SH3_retrovirus"/>
    <property type="match status" value="1"/>
</dbReference>
<evidence type="ECO:0000256" key="4">
    <source>
        <dbReference type="ARBA" id="ARBA00022722"/>
    </source>
</evidence>
<feature type="compositionally biased region" description="Polar residues" evidence="16">
    <location>
        <begin position="742"/>
        <end position="753"/>
    </location>
</feature>
<dbReference type="FunFam" id="3.30.70.270:FF:000020">
    <property type="entry name" value="Transposon Tf2-6 polyprotein-like Protein"/>
    <property type="match status" value="1"/>
</dbReference>
<dbReference type="Pfam" id="PF17921">
    <property type="entry name" value="Integrase_H2C2"/>
    <property type="match status" value="1"/>
</dbReference>
<dbReference type="GO" id="GO:0004190">
    <property type="term" value="F:aspartic-type endopeptidase activity"/>
    <property type="evidence" value="ECO:0007669"/>
    <property type="project" value="UniProtKB-KW"/>
</dbReference>
<evidence type="ECO:0000313" key="20">
    <source>
        <dbReference type="Proteomes" id="UP000326396"/>
    </source>
</evidence>
<evidence type="ECO:0000256" key="6">
    <source>
        <dbReference type="ARBA" id="ARBA00022750"/>
    </source>
</evidence>
<keyword evidence="8" id="KW-0378">Hydrolase</keyword>
<evidence type="ECO:0000256" key="7">
    <source>
        <dbReference type="ARBA" id="ARBA00022759"/>
    </source>
</evidence>
<dbReference type="Gene3D" id="3.10.10.10">
    <property type="entry name" value="HIV Type 1 Reverse Transcriptase, subunit A, domain 1"/>
    <property type="match status" value="1"/>
</dbReference>
<feature type="domain" description="Integrase catalytic" evidence="18">
    <location>
        <begin position="1186"/>
        <end position="1361"/>
    </location>
</feature>
<feature type="compositionally biased region" description="Low complexity" evidence="16">
    <location>
        <begin position="669"/>
        <end position="694"/>
    </location>
</feature>
<evidence type="ECO:0000256" key="14">
    <source>
        <dbReference type="ARBA" id="ARBA00023172"/>
    </source>
</evidence>
<dbReference type="Gene3D" id="3.30.420.10">
    <property type="entry name" value="Ribonuclease H-like superfamily/Ribonuclease H"/>
    <property type="match status" value="2"/>
</dbReference>
<dbReference type="FunFam" id="1.10.340.70:FF:000001">
    <property type="entry name" value="Retrovirus-related Pol polyprotein from transposon gypsy-like Protein"/>
    <property type="match status" value="1"/>
</dbReference>
<dbReference type="InterPro" id="IPR041588">
    <property type="entry name" value="Integrase_H2C2"/>
</dbReference>
<dbReference type="InterPro" id="IPR054722">
    <property type="entry name" value="PolX-like_BBD"/>
</dbReference>
<dbReference type="PANTHER" id="PTHR37984:SF5">
    <property type="entry name" value="PROTEIN NYNRIN-LIKE"/>
    <property type="match status" value="1"/>
</dbReference>
<reference evidence="19 20" key="1">
    <citation type="submission" date="2019-05" db="EMBL/GenBank/DDBJ databases">
        <title>Mikania micrantha, genome provides insights into the molecular mechanism of rapid growth.</title>
        <authorList>
            <person name="Liu B."/>
        </authorList>
    </citation>
    <scope>NUCLEOTIDE SEQUENCE [LARGE SCALE GENOMIC DNA]</scope>
    <source>
        <strain evidence="19">NLD-2019</strain>
        <tissue evidence="19">Leaf</tissue>
    </source>
</reference>
<feature type="compositionally biased region" description="Pro residues" evidence="16">
    <location>
        <begin position="731"/>
        <end position="741"/>
    </location>
</feature>
<dbReference type="InterPro" id="IPR025724">
    <property type="entry name" value="GAG-pre-integrase_dom"/>
</dbReference>
<dbReference type="Gene3D" id="3.30.70.270">
    <property type="match status" value="2"/>
</dbReference>
<evidence type="ECO:0000256" key="9">
    <source>
        <dbReference type="ARBA" id="ARBA00022842"/>
    </source>
</evidence>
<keyword evidence="2" id="KW-0808">Transferase</keyword>
<dbReference type="GO" id="GO:0006310">
    <property type="term" value="P:DNA recombination"/>
    <property type="evidence" value="ECO:0007669"/>
    <property type="project" value="UniProtKB-KW"/>
</dbReference>
<dbReference type="CDD" id="cd01647">
    <property type="entry name" value="RT_LTR"/>
    <property type="match status" value="1"/>
</dbReference>
<keyword evidence="12" id="KW-0239">DNA-directed DNA polymerase</keyword>
<dbReference type="PROSITE" id="PS50994">
    <property type="entry name" value="INTEGRASE"/>
    <property type="match status" value="2"/>
</dbReference>
<dbReference type="Gene3D" id="1.10.340.70">
    <property type="match status" value="1"/>
</dbReference>
<evidence type="ECO:0000256" key="3">
    <source>
        <dbReference type="ARBA" id="ARBA00022695"/>
    </source>
</evidence>
<keyword evidence="3" id="KW-0548">Nucleotidyltransferase</keyword>
<dbReference type="GO" id="GO:0003964">
    <property type="term" value="F:RNA-directed DNA polymerase activity"/>
    <property type="evidence" value="ECO:0007669"/>
    <property type="project" value="UniProtKB-KW"/>
</dbReference>
<feature type="domain" description="Integrase catalytic" evidence="18">
    <location>
        <begin position="411"/>
        <end position="576"/>
    </location>
</feature>
<dbReference type="Pfam" id="PF17919">
    <property type="entry name" value="RT_RNaseH_2"/>
    <property type="match status" value="1"/>
</dbReference>
<dbReference type="GO" id="GO:0004519">
    <property type="term" value="F:endonuclease activity"/>
    <property type="evidence" value="ECO:0007669"/>
    <property type="project" value="UniProtKB-KW"/>
</dbReference>
<keyword evidence="7" id="KW-0255">Endonuclease</keyword>
<protein>
    <recommendedName>
        <fullName evidence="21">Integrase catalytic domain-containing protein</fullName>
    </recommendedName>
</protein>
<dbReference type="GO" id="GO:0006508">
    <property type="term" value="P:proteolysis"/>
    <property type="evidence" value="ECO:0007669"/>
    <property type="project" value="UniProtKB-KW"/>
</dbReference>
<dbReference type="CDD" id="cd09274">
    <property type="entry name" value="RNase_HI_RT_Ty3"/>
    <property type="match status" value="1"/>
</dbReference>
<evidence type="ECO:0000256" key="16">
    <source>
        <dbReference type="SAM" id="MobiDB-lite"/>
    </source>
</evidence>
<evidence type="ECO:0000256" key="10">
    <source>
        <dbReference type="ARBA" id="ARBA00022908"/>
    </source>
</evidence>
<evidence type="ECO:0000256" key="12">
    <source>
        <dbReference type="ARBA" id="ARBA00022932"/>
    </source>
</evidence>
<evidence type="ECO:0000256" key="11">
    <source>
        <dbReference type="ARBA" id="ARBA00022918"/>
    </source>
</evidence>
<organism evidence="19 20">
    <name type="scientific">Mikania micrantha</name>
    <name type="common">bitter vine</name>
    <dbReference type="NCBI Taxonomy" id="192012"/>
    <lineage>
        <taxon>Eukaryota</taxon>
        <taxon>Viridiplantae</taxon>
        <taxon>Streptophyta</taxon>
        <taxon>Embryophyta</taxon>
        <taxon>Tracheophyta</taxon>
        <taxon>Spermatophyta</taxon>
        <taxon>Magnoliopsida</taxon>
        <taxon>eudicotyledons</taxon>
        <taxon>Gunneridae</taxon>
        <taxon>Pentapetalae</taxon>
        <taxon>asterids</taxon>
        <taxon>campanulids</taxon>
        <taxon>Asterales</taxon>
        <taxon>Asteraceae</taxon>
        <taxon>Asteroideae</taxon>
        <taxon>Heliantheae alliance</taxon>
        <taxon>Eupatorieae</taxon>
        <taxon>Mikania</taxon>
    </lineage>
</organism>
<dbReference type="InterPro" id="IPR043502">
    <property type="entry name" value="DNA/RNA_pol_sf"/>
</dbReference>
<dbReference type="SUPFAM" id="SSF56672">
    <property type="entry name" value="DNA/RNA polymerases"/>
    <property type="match status" value="1"/>
</dbReference>
<dbReference type="Pfam" id="PF00665">
    <property type="entry name" value="rve"/>
    <property type="match status" value="1"/>
</dbReference>
<dbReference type="InterPro" id="IPR056924">
    <property type="entry name" value="SH3_Tf2-1"/>
</dbReference>
<feature type="compositionally biased region" description="Low complexity" evidence="16">
    <location>
        <begin position="182"/>
        <end position="196"/>
    </location>
</feature>
<evidence type="ECO:0000313" key="19">
    <source>
        <dbReference type="EMBL" id="KAD3640471.1"/>
    </source>
</evidence>
<dbReference type="InterPro" id="IPR012337">
    <property type="entry name" value="RNaseH-like_sf"/>
</dbReference>
<evidence type="ECO:0000256" key="2">
    <source>
        <dbReference type="ARBA" id="ARBA00022679"/>
    </source>
</evidence>
<evidence type="ECO:0008006" key="21">
    <source>
        <dbReference type="Google" id="ProtNLM"/>
    </source>
</evidence>
<dbReference type="GO" id="GO:0046872">
    <property type="term" value="F:metal ion binding"/>
    <property type="evidence" value="ECO:0007669"/>
    <property type="project" value="UniProtKB-KW"/>
</dbReference>
<comment type="caution">
    <text evidence="19">The sequence shown here is derived from an EMBL/GenBank/DDBJ whole genome shotgun (WGS) entry which is preliminary data.</text>
</comment>
<dbReference type="InterPro" id="IPR041577">
    <property type="entry name" value="RT_RNaseH_2"/>
</dbReference>
<dbReference type="GO" id="GO:0003887">
    <property type="term" value="F:DNA-directed DNA polymerase activity"/>
    <property type="evidence" value="ECO:0007669"/>
    <property type="project" value="UniProtKB-KW"/>
</dbReference>
<dbReference type="OrthoDB" id="2013610at2759"/>
<dbReference type="Pfam" id="PF22936">
    <property type="entry name" value="Pol_BBD"/>
    <property type="match status" value="1"/>
</dbReference>
<dbReference type="PANTHER" id="PTHR37984">
    <property type="entry name" value="PROTEIN CBG26694"/>
    <property type="match status" value="1"/>
</dbReference>
<dbReference type="PROSITE" id="PS50878">
    <property type="entry name" value="RT_POL"/>
    <property type="match status" value="1"/>
</dbReference>
<evidence type="ECO:0000256" key="1">
    <source>
        <dbReference type="ARBA" id="ARBA00022670"/>
    </source>
</evidence>
<keyword evidence="1" id="KW-0645">Protease</keyword>
<dbReference type="Pfam" id="PF00078">
    <property type="entry name" value="RVT_1"/>
    <property type="match status" value="1"/>
</dbReference>
<dbReference type="FunFam" id="3.10.10.10:FF:000007">
    <property type="entry name" value="Retrovirus-related Pol polyprotein from transposon 17.6-like Protein"/>
    <property type="match status" value="1"/>
</dbReference>
<dbReference type="InterPro" id="IPR036397">
    <property type="entry name" value="RNaseH_sf"/>
</dbReference>
<dbReference type="GO" id="GO:0015074">
    <property type="term" value="P:DNA integration"/>
    <property type="evidence" value="ECO:0007669"/>
    <property type="project" value="UniProtKB-KW"/>
</dbReference>
<sequence>MPTPSAQLDSIQDALIQVVDGKNLTIGSFELPNPSAQFATIQQSEMISDLIGDVEVEDTGRPDSGHSKAAPSLFSYQHNFGPLPGDGPQVLGQGEPKWVHTPQLTKQRVSVCSFERIIIKLRKGQGHNVGPWQPSPYWPNSPSPWTPQHSWPTPPYWPTPPCPYPTQPGWAAPWQPRPPSAPRSNPRPNSSHSTPPAQAHMADYNALDPTDIGNAFQAMTLDPNQADNHWYMDTGATNHLTSDQGMISVPSQVNSINSIFVGNGSCMPVFGSGHSTLTNSSKPLSLNNILYTPNAIKNLISVRKFITDNWVSVEFDPFGFSVKDFQDGRILSRHNSSSHLYPLTPNNTASAFVTTSSTTFWHDRLGHPGAPIMDFLSSTQFISCNKSSSSFCSTCNIAKNKRLPFHLSTSCTLLPFDIIHCDLWTSPIPSKTGYKYYMLLIDDFSNYTWIYPLKFKSETFTKFSQFHTFIKTQFHLSIKSFQCDLGGEFDNHMFKNFANSHGLQFRFSCPQTSQQNGKAERMIRRINEIMLSLLTRASLPPTFWVESLHTAVYLHNILPSKLLGYNTPTSILYNRHPSYSHLRIFGCSCYPNQTATRPHKLAPRSTPCVFLGYPTNFRGYRCLDMSTGKVILSRHVIFDESTFPFSTSTNSASYDYTFLDTEPSPLLFPSTQPSSPDTRSPSPSTFPSQDTTTTPSPPPPARNTVAPITYSRRPKQSAPPPPQPAQHSLPIPAPSQQPLPHPSSTHPMTTSPFSSPVLLVKKKDNSWRMCVDYRALNRITVADKYPIPNIDELLDELHGATVFTKLDLRSGYYQIRMHPDDIKKTAFRTHSGHYEFKVMPFGLTNAPSTFQAAMNDLFRPHLRHFILVFFDDILIYSRDKELHFHHLQTALELLHSQQFFAKASKCCFGQSKVLFLGHVVTAIGVQVDEEKISAVLSWPIPNNVKAVRGFLGLTGYYRRFVRNYGILARPLTNLTKKDGFKWTDNEAAAFERLKQALVSAPVLRLPDFSVPFTIECDASSQGVGAILIQNDHPVAYFSKGFAPSTRFKSAYDRELLALVLAVQKWNHYLLGRHFFIRTDHFTLKYLLEQRVTTSEQQRLLLKLMPYDFTIVYRSGKENRGADALSRRPFLADLLTLAAPFCSDLADIHAGLQEDPYTKAIMSSLSTDPASVPGYIIVGQSLMYKGRLVVPDYLDLRSRILHEAHSTPLAGHGGFLKTMKRISAQFYWPKLARDVRSFVQNCLVCQRNKYDTLSPAGLLQPLPIPVQIWEDLSMDFIVGLSLLTGLTQKCSVTKLKMSTSYHPQTNGQTEVLNCCLEAYLRCFAHEQPSKWSSFLAWAEYSYNTGFHSATRTTPFTIVYGREPPTLHPYVQGETKNADLEAQLIDRDDMLRILKVNLAKAQNRMSAQADSHRCEVSYQVGDWVFLKLQPYRQRSLAKKRYDKLTPRFFGPYKIIRQIGQVAFELEIWSCHQHHVFIQFFMFLCLNQLKELRIKKSQVQGALAQLDLLDQLKTATGLLLDPFSVVSG</sequence>
<dbReference type="InterPro" id="IPR057670">
    <property type="entry name" value="SH3_retrovirus"/>
</dbReference>
<dbReference type="InterPro" id="IPR000477">
    <property type="entry name" value="RT_dom"/>
</dbReference>
<feature type="region of interest" description="Disordered" evidence="16">
    <location>
        <begin position="665"/>
        <end position="753"/>
    </location>
</feature>
<keyword evidence="11" id="KW-0695">RNA-directed DNA polymerase</keyword>